<dbReference type="GO" id="GO:0016747">
    <property type="term" value="F:acyltransferase activity, transferring groups other than amino-acyl groups"/>
    <property type="evidence" value="ECO:0007669"/>
    <property type="project" value="TreeGrafter"/>
</dbReference>
<organism evidence="3 4">
    <name type="scientific">Nocardia vermiculata</name>
    <dbReference type="NCBI Taxonomy" id="257274"/>
    <lineage>
        <taxon>Bacteria</taxon>
        <taxon>Bacillati</taxon>
        <taxon>Actinomycetota</taxon>
        <taxon>Actinomycetes</taxon>
        <taxon>Mycobacteriales</taxon>
        <taxon>Nocardiaceae</taxon>
        <taxon>Nocardia</taxon>
    </lineage>
</organism>
<comment type="caution">
    <text evidence="3">The sequence shown here is derived from an EMBL/GenBank/DDBJ whole genome shotgun (WGS) entry which is preliminary data.</text>
</comment>
<keyword evidence="4" id="KW-1185">Reference proteome</keyword>
<feature type="compositionally biased region" description="Polar residues" evidence="2">
    <location>
        <begin position="365"/>
        <end position="374"/>
    </location>
</feature>
<name>A0A846XP27_9NOCA</name>
<dbReference type="PANTHER" id="PTHR31642:SF310">
    <property type="entry name" value="FATTY ALCOHOL:CAFFEOYL-COA ACYLTRANSFERASE"/>
    <property type="match status" value="1"/>
</dbReference>
<evidence type="ECO:0000256" key="2">
    <source>
        <dbReference type="SAM" id="MobiDB-lite"/>
    </source>
</evidence>
<gene>
    <name evidence="3" type="ORF">HGA08_00790</name>
</gene>
<dbReference type="RefSeq" id="WP_067870106.1">
    <property type="nucleotide sequence ID" value="NZ_JAAXOP010000001.1"/>
</dbReference>
<dbReference type="InterPro" id="IPR050317">
    <property type="entry name" value="Plant_Fungal_Acyltransferase"/>
</dbReference>
<evidence type="ECO:0000313" key="4">
    <source>
        <dbReference type="Proteomes" id="UP000565711"/>
    </source>
</evidence>
<evidence type="ECO:0000313" key="3">
    <source>
        <dbReference type="EMBL" id="NKY48746.1"/>
    </source>
</evidence>
<evidence type="ECO:0008006" key="5">
    <source>
        <dbReference type="Google" id="ProtNLM"/>
    </source>
</evidence>
<reference evidence="3 4" key="1">
    <citation type="submission" date="2020-04" db="EMBL/GenBank/DDBJ databases">
        <title>MicrobeNet Type strains.</title>
        <authorList>
            <person name="Nicholson A.C."/>
        </authorList>
    </citation>
    <scope>NUCLEOTIDE SEQUENCE [LARGE SCALE GENOMIC DNA]</scope>
    <source>
        <strain evidence="3 4">JCM 12354</strain>
    </source>
</reference>
<dbReference type="AlphaFoldDB" id="A0A846XP27"/>
<proteinExistence type="predicted"/>
<dbReference type="Proteomes" id="UP000565711">
    <property type="component" value="Unassembled WGS sequence"/>
</dbReference>
<dbReference type="InterPro" id="IPR023213">
    <property type="entry name" value="CAT-like_dom_sf"/>
</dbReference>
<evidence type="ECO:0000256" key="1">
    <source>
        <dbReference type="ARBA" id="ARBA00022679"/>
    </source>
</evidence>
<sequence length="383" mass="41641">MAPVPLSTVDHMWTANMAGPLQFVVEFDEVLDSERIAAAYAETAREFVGADAALVSLDDQTLAMDVDNPRPEVRATVADAGTPLSECLDPVEIGPGQVMARGRVVTRGEGTAIGLSMSHGLADGYGMFFFLAAWAARSRGSRFLSPRCDRTVLTRPEARGRDRVDPLALRRAGFVTVAPEDELPELEVRSGRLDLTEFDAQAADSDVATADLVAAGLFRDYAMTRSAETEQVTLACPVDIRRYVPELGPTYFGNGFIQVLLDVETERVRQATVPEIAGWIHDEIATAADRIDESVAELEVFLQVHGVAGLRRVWGYPPRSGFLVSNVSRIPASWLDFGAGPPVALVTPGRRPRQDGAYLLPDPEQPNSLQWTSTLDHEPARLS</sequence>
<dbReference type="EMBL" id="JAAXOP010000001">
    <property type="protein sequence ID" value="NKY48746.1"/>
    <property type="molecule type" value="Genomic_DNA"/>
</dbReference>
<dbReference type="Gene3D" id="3.30.559.10">
    <property type="entry name" value="Chloramphenicol acetyltransferase-like domain"/>
    <property type="match status" value="2"/>
</dbReference>
<feature type="region of interest" description="Disordered" evidence="2">
    <location>
        <begin position="348"/>
        <end position="383"/>
    </location>
</feature>
<dbReference type="Pfam" id="PF02458">
    <property type="entry name" value="Transferase"/>
    <property type="match status" value="1"/>
</dbReference>
<accession>A0A846XP27</accession>
<protein>
    <recommendedName>
        <fullName evidence="5">Transferase</fullName>
    </recommendedName>
</protein>
<dbReference type="PANTHER" id="PTHR31642">
    <property type="entry name" value="TRICHOTHECENE 3-O-ACETYLTRANSFERASE"/>
    <property type="match status" value="1"/>
</dbReference>
<keyword evidence="1" id="KW-0808">Transferase</keyword>